<comment type="subunit">
    <text evidence="1">Homodimer.</text>
</comment>
<dbReference type="Pfam" id="PF01895">
    <property type="entry name" value="PhoU"/>
    <property type="match status" value="2"/>
</dbReference>
<dbReference type="AlphaFoldDB" id="A0A9D1L409"/>
<dbReference type="InterPro" id="IPR038078">
    <property type="entry name" value="PhoU-like_sf"/>
</dbReference>
<accession>A0A9D1L409</accession>
<name>A0A9D1L409_9ACTN</name>
<feature type="domain" description="PhoU" evidence="2">
    <location>
        <begin position="126"/>
        <end position="208"/>
    </location>
</feature>
<dbReference type="Gene3D" id="1.20.58.220">
    <property type="entry name" value="Phosphate transport system protein phou homolog 2, domain 2"/>
    <property type="match status" value="1"/>
</dbReference>
<feature type="domain" description="PhoU" evidence="2">
    <location>
        <begin position="34"/>
        <end position="106"/>
    </location>
</feature>
<dbReference type="InterPro" id="IPR028366">
    <property type="entry name" value="PhoU"/>
</dbReference>
<keyword evidence="1" id="KW-0813">Transport</keyword>
<sequence>MAKITTRSEFSKQLEDVQGLVSRLGEKAEADIRAVGLAARGDRGAATGVLRGRKAADRLRNEIESNCLDIMLLQQPLIGEDLRFVSGAFRVVSDLYQIDNMTRDIAFLMAEISKKSMKPLIETFSIMSDKTASMLARALDAFSAADTDLAHEVMDSDDEMDRMYQQTEEMVAGLIRESDGQTKSLPELLMVAKYFERIGDQAARVAAWGLFRATGERVLTNADHLAELEDEEETIGEAGE</sequence>
<comment type="similarity">
    <text evidence="1">Belongs to the PhoU family.</text>
</comment>
<dbReference type="GO" id="GO:0045936">
    <property type="term" value="P:negative regulation of phosphate metabolic process"/>
    <property type="evidence" value="ECO:0007669"/>
    <property type="project" value="InterPro"/>
</dbReference>
<dbReference type="GO" id="GO:0006817">
    <property type="term" value="P:phosphate ion transport"/>
    <property type="evidence" value="ECO:0007669"/>
    <property type="project" value="UniProtKB-KW"/>
</dbReference>
<organism evidence="3 4">
    <name type="scientific">Candidatus Coprovicinus avistercoris</name>
    <dbReference type="NCBI Taxonomy" id="2840754"/>
    <lineage>
        <taxon>Bacteria</taxon>
        <taxon>Bacillati</taxon>
        <taxon>Actinomycetota</taxon>
        <taxon>Coriobacteriia</taxon>
        <taxon>Coriobacteriales</taxon>
        <taxon>Coriobacteriaceae</taxon>
        <taxon>Coriobacteriaceae incertae sedis</taxon>
        <taxon>Candidatus Coprovicinus</taxon>
    </lineage>
</organism>
<gene>
    <name evidence="3" type="ORF">IAD17_04265</name>
</gene>
<comment type="function">
    <text evidence="1">Plays a role in the regulation of phosphate uptake.</text>
</comment>
<dbReference type="PIRSF" id="PIRSF003107">
    <property type="entry name" value="PhoU"/>
    <property type="match status" value="1"/>
</dbReference>
<dbReference type="PANTHER" id="PTHR42930:SF3">
    <property type="entry name" value="PHOSPHATE-SPECIFIC TRANSPORT SYSTEM ACCESSORY PROTEIN PHOU"/>
    <property type="match status" value="1"/>
</dbReference>
<protein>
    <recommendedName>
        <fullName evidence="1">Phosphate-specific transport system accessory protein PhoU</fullName>
    </recommendedName>
</protein>
<evidence type="ECO:0000256" key="1">
    <source>
        <dbReference type="PIRNR" id="PIRNR003107"/>
    </source>
</evidence>
<dbReference type="SUPFAM" id="SSF109755">
    <property type="entry name" value="PhoU-like"/>
    <property type="match status" value="1"/>
</dbReference>
<dbReference type="GO" id="GO:0005737">
    <property type="term" value="C:cytoplasm"/>
    <property type="evidence" value="ECO:0007669"/>
    <property type="project" value="UniProtKB-SubCell"/>
</dbReference>
<keyword evidence="1" id="KW-0592">Phosphate transport</keyword>
<reference evidence="3" key="1">
    <citation type="submission" date="2020-10" db="EMBL/GenBank/DDBJ databases">
        <authorList>
            <person name="Gilroy R."/>
        </authorList>
    </citation>
    <scope>NUCLEOTIDE SEQUENCE</scope>
    <source>
        <strain evidence="3">ChiHjej12B11-29160</strain>
    </source>
</reference>
<dbReference type="EMBL" id="DVMQ01000014">
    <property type="protein sequence ID" value="HIU24114.1"/>
    <property type="molecule type" value="Genomic_DNA"/>
</dbReference>
<reference evidence="3" key="2">
    <citation type="journal article" date="2021" name="PeerJ">
        <title>Extensive microbial diversity within the chicken gut microbiome revealed by metagenomics and culture.</title>
        <authorList>
            <person name="Gilroy R."/>
            <person name="Ravi A."/>
            <person name="Getino M."/>
            <person name="Pursley I."/>
            <person name="Horton D.L."/>
            <person name="Alikhan N.F."/>
            <person name="Baker D."/>
            <person name="Gharbi K."/>
            <person name="Hall N."/>
            <person name="Watson M."/>
            <person name="Adriaenssens E.M."/>
            <person name="Foster-Nyarko E."/>
            <person name="Jarju S."/>
            <person name="Secka A."/>
            <person name="Antonio M."/>
            <person name="Oren A."/>
            <person name="Chaudhuri R.R."/>
            <person name="La Ragione R."/>
            <person name="Hildebrand F."/>
            <person name="Pallen M.J."/>
        </authorList>
    </citation>
    <scope>NUCLEOTIDE SEQUENCE</scope>
    <source>
        <strain evidence="3">ChiHjej12B11-29160</strain>
    </source>
</reference>
<evidence type="ECO:0000313" key="3">
    <source>
        <dbReference type="EMBL" id="HIU24114.1"/>
    </source>
</evidence>
<dbReference type="GO" id="GO:0030643">
    <property type="term" value="P:intracellular phosphate ion homeostasis"/>
    <property type="evidence" value="ECO:0007669"/>
    <property type="project" value="InterPro"/>
</dbReference>
<proteinExistence type="inferred from homology"/>
<dbReference type="Proteomes" id="UP000824078">
    <property type="component" value="Unassembled WGS sequence"/>
</dbReference>
<dbReference type="PANTHER" id="PTHR42930">
    <property type="entry name" value="PHOSPHATE-SPECIFIC TRANSPORT SYSTEM ACCESSORY PROTEIN PHOU"/>
    <property type="match status" value="1"/>
</dbReference>
<comment type="subcellular location">
    <subcellularLocation>
        <location evidence="1">Cytoplasm</location>
    </subcellularLocation>
</comment>
<keyword evidence="1" id="KW-0963">Cytoplasm</keyword>
<evidence type="ECO:0000313" key="4">
    <source>
        <dbReference type="Proteomes" id="UP000824078"/>
    </source>
</evidence>
<comment type="caution">
    <text evidence="3">The sequence shown here is derived from an EMBL/GenBank/DDBJ whole genome shotgun (WGS) entry which is preliminary data.</text>
</comment>
<dbReference type="InterPro" id="IPR026022">
    <property type="entry name" value="PhoU_dom"/>
</dbReference>
<evidence type="ECO:0000259" key="2">
    <source>
        <dbReference type="Pfam" id="PF01895"/>
    </source>
</evidence>